<reference evidence="1 2" key="1">
    <citation type="journal article" date="2013" name="Mar. Genomics">
        <title>Expression of sulfatases in Rhodopirellula baltica and the diversity of sulfatases in the genus Rhodopirellula.</title>
        <authorList>
            <person name="Wegner C.E."/>
            <person name="Richter-Heitmann T."/>
            <person name="Klindworth A."/>
            <person name="Klockow C."/>
            <person name="Richter M."/>
            <person name="Achstetter T."/>
            <person name="Glockner F.O."/>
            <person name="Harder J."/>
        </authorList>
    </citation>
    <scope>NUCLEOTIDE SEQUENCE [LARGE SCALE GENOMIC DNA]</scope>
    <source>
        <strain evidence="1 2">SH398</strain>
    </source>
</reference>
<dbReference type="AlphaFoldDB" id="M5SCV6"/>
<gene>
    <name evidence="1" type="ORF">RESH_03863</name>
</gene>
<name>M5SCV6_9BACT</name>
<sequence length="68" mass="7557">MDIVPSYKQVMAEFRFRQFLRSVCVNTAHNFGLCAKDSVDQPTATLVVGTILSGYLKANLGDKEYRAA</sequence>
<evidence type="ECO:0000313" key="2">
    <source>
        <dbReference type="Proteomes" id="UP000011996"/>
    </source>
</evidence>
<organism evidence="1 2">
    <name type="scientific">Rhodopirellula europaea SH398</name>
    <dbReference type="NCBI Taxonomy" id="1263868"/>
    <lineage>
        <taxon>Bacteria</taxon>
        <taxon>Pseudomonadati</taxon>
        <taxon>Planctomycetota</taxon>
        <taxon>Planctomycetia</taxon>
        <taxon>Pirellulales</taxon>
        <taxon>Pirellulaceae</taxon>
        <taxon>Rhodopirellula</taxon>
    </lineage>
</organism>
<accession>M5SCV6</accession>
<dbReference type="PATRIC" id="fig|1263868.3.peg.4165"/>
<evidence type="ECO:0000313" key="1">
    <source>
        <dbReference type="EMBL" id="EMI25512.1"/>
    </source>
</evidence>
<protein>
    <submittedName>
        <fullName evidence="1">Uncharacterized protein</fullName>
    </submittedName>
</protein>
<dbReference type="Proteomes" id="UP000011996">
    <property type="component" value="Unassembled WGS sequence"/>
</dbReference>
<proteinExistence type="predicted"/>
<comment type="caution">
    <text evidence="1">The sequence shown here is derived from an EMBL/GenBank/DDBJ whole genome shotgun (WGS) entry which is preliminary data.</text>
</comment>
<dbReference type="EMBL" id="ANOF01000124">
    <property type="protein sequence ID" value="EMI25512.1"/>
    <property type="molecule type" value="Genomic_DNA"/>
</dbReference>